<protein>
    <submittedName>
        <fullName evidence="1">Uncharacterized protein</fullName>
    </submittedName>
</protein>
<dbReference type="AlphaFoldDB" id="A0A3N4KF01"/>
<dbReference type="Proteomes" id="UP000277580">
    <property type="component" value="Unassembled WGS sequence"/>
</dbReference>
<evidence type="ECO:0000313" key="2">
    <source>
        <dbReference type="Proteomes" id="UP000277580"/>
    </source>
</evidence>
<accession>A0A3N4KF01</accession>
<name>A0A3N4KF01_9PEZI</name>
<keyword evidence="2" id="KW-1185">Reference proteome</keyword>
<gene>
    <name evidence="1" type="ORF">P167DRAFT_578635</name>
</gene>
<evidence type="ECO:0000313" key="1">
    <source>
        <dbReference type="EMBL" id="RPB08058.1"/>
    </source>
</evidence>
<organism evidence="1 2">
    <name type="scientific">Morchella conica CCBAS932</name>
    <dbReference type="NCBI Taxonomy" id="1392247"/>
    <lineage>
        <taxon>Eukaryota</taxon>
        <taxon>Fungi</taxon>
        <taxon>Dikarya</taxon>
        <taxon>Ascomycota</taxon>
        <taxon>Pezizomycotina</taxon>
        <taxon>Pezizomycetes</taxon>
        <taxon>Pezizales</taxon>
        <taxon>Morchellaceae</taxon>
        <taxon>Morchella</taxon>
    </lineage>
</organism>
<proteinExistence type="predicted"/>
<dbReference type="InParanoid" id="A0A3N4KF01"/>
<reference evidence="1 2" key="1">
    <citation type="journal article" date="2018" name="Nat. Ecol. Evol.">
        <title>Pezizomycetes genomes reveal the molecular basis of ectomycorrhizal truffle lifestyle.</title>
        <authorList>
            <person name="Murat C."/>
            <person name="Payen T."/>
            <person name="Noel B."/>
            <person name="Kuo A."/>
            <person name="Morin E."/>
            <person name="Chen J."/>
            <person name="Kohler A."/>
            <person name="Krizsan K."/>
            <person name="Balestrini R."/>
            <person name="Da Silva C."/>
            <person name="Montanini B."/>
            <person name="Hainaut M."/>
            <person name="Levati E."/>
            <person name="Barry K.W."/>
            <person name="Belfiori B."/>
            <person name="Cichocki N."/>
            <person name="Clum A."/>
            <person name="Dockter R.B."/>
            <person name="Fauchery L."/>
            <person name="Guy J."/>
            <person name="Iotti M."/>
            <person name="Le Tacon F."/>
            <person name="Lindquist E.A."/>
            <person name="Lipzen A."/>
            <person name="Malagnac F."/>
            <person name="Mello A."/>
            <person name="Molinier V."/>
            <person name="Miyauchi S."/>
            <person name="Poulain J."/>
            <person name="Riccioni C."/>
            <person name="Rubini A."/>
            <person name="Sitrit Y."/>
            <person name="Splivallo R."/>
            <person name="Traeger S."/>
            <person name="Wang M."/>
            <person name="Zifcakova L."/>
            <person name="Wipf D."/>
            <person name="Zambonelli A."/>
            <person name="Paolocci F."/>
            <person name="Nowrousian M."/>
            <person name="Ottonello S."/>
            <person name="Baldrian P."/>
            <person name="Spatafora J.W."/>
            <person name="Henrissat B."/>
            <person name="Nagy L.G."/>
            <person name="Aury J.M."/>
            <person name="Wincker P."/>
            <person name="Grigoriev I.V."/>
            <person name="Bonfante P."/>
            <person name="Martin F.M."/>
        </authorList>
    </citation>
    <scope>NUCLEOTIDE SEQUENCE [LARGE SCALE GENOMIC DNA]</scope>
    <source>
        <strain evidence="1 2">CCBAS932</strain>
    </source>
</reference>
<sequence length="165" mass="18332">MSFPNNQTTPQNSMVYIGCGSSSTMYQSTVLNTGENNDSIKLTTLNPNKYGAHTPQSNLRAPPQGKCCNPRQPPMSTSNMSCTCSPTIEYQSRATISIEDFYRGFESAPNDTTSNSFTQPTPKDKLYTPMERFILESNDVQPALLAFTRPNGHPYLNITPVLRHE</sequence>
<dbReference type="EMBL" id="ML119169">
    <property type="protein sequence ID" value="RPB08058.1"/>
    <property type="molecule type" value="Genomic_DNA"/>
</dbReference>
<dbReference type="OrthoDB" id="10322396at2759"/>